<reference evidence="2 3" key="1">
    <citation type="submission" date="2019-06" db="EMBL/GenBank/DDBJ databases">
        <title>Whole genome shotgun sequence of Brevibacillus parabrevis NBRC 12334.</title>
        <authorList>
            <person name="Hosoyama A."/>
            <person name="Uohara A."/>
            <person name="Ohji S."/>
            <person name="Ichikawa N."/>
        </authorList>
    </citation>
    <scope>NUCLEOTIDE SEQUENCE [LARGE SCALE GENOMIC DNA]</scope>
    <source>
        <strain evidence="2 3">NBRC 12334</strain>
    </source>
</reference>
<feature type="transmembrane region" description="Helical" evidence="1">
    <location>
        <begin position="12"/>
        <end position="30"/>
    </location>
</feature>
<dbReference type="EMBL" id="BJMH01000006">
    <property type="protein sequence ID" value="GEB32183.1"/>
    <property type="molecule type" value="Genomic_DNA"/>
</dbReference>
<protein>
    <recommendedName>
        <fullName evidence="4">DUF3817 domain-containing protein</fullName>
    </recommendedName>
</protein>
<proteinExistence type="predicted"/>
<feature type="transmembrane region" description="Helical" evidence="1">
    <location>
        <begin position="42"/>
        <end position="62"/>
    </location>
</feature>
<keyword evidence="1" id="KW-0812">Transmembrane</keyword>
<keyword evidence="1" id="KW-0472">Membrane</keyword>
<name>A0A4Y3PF64_BREPA</name>
<evidence type="ECO:0000313" key="2">
    <source>
        <dbReference type="EMBL" id="GEB32183.1"/>
    </source>
</evidence>
<gene>
    <name evidence="2" type="ORF">BPA01_17630</name>
</gene>
<sequence>MTNDKITNERNIFLFGFFLLLVIGVSFRIMQMTATEEMILTIQSFAIIATLAGKILFIYFVFRLSRFLKQSWWLTILYCVLAPFSLLYLIPFVGLLLGVKQARKNINGYNA</sequence>
<dbReference type="RefSeq" id="WP_122966182.1">
    <property type="nucleotide sequence ID" value="NZ_BJMH01000006.1"/>
</dbReference>
<accession>A0A4Y3PF64</accession>
<evidence type="ECO:0000256" key="1">
    <source>
        <dbReference type="SAM" id="Phobius"/>
    </source>
</evidence>
<organism evidence="2 3">
    <name type="scientific">Brevibacillus parabrevis</name>
    <dbReference type="NCBI Taxonomy" id="54914"/>
    <lineage>
        <taxon>Bacteria</taxon>
        <taxon>Bacillati</taxon>
        <taxon>Bacillota</taxon>
        <taxon>Bacilli</taxon>
        <taxon>Bacillales</taxon>
        <taxon>Paenibacillaceae</taxon>
        <taxon>Brevibacillus</taxon>
    </lineage>
</organism>
<keyword evidence="1" id="KW-1133">Transmembrane helix</keyword>
<evidence type="ECO:0000313" key="3">
    <source>
        <dbReference type="Proteomes" id="UP000316882"/>
    </source>
</evidence>
<dbReference type="AlphaFoldDB" id="A0A4Y3PF64"/>
<keyword evidence="3" id="KW-1185">Reference proteome</keyword>
<evidence type="ECO:0008006" key="4">
    <source>
        <dbReference type="Google" id="ProtNLM"/>
    </source>
</evidence>
<feature type="transmembrane region" description="Helical" evidence="1">
    <location>
        <begin position="74"/>
        <end position="97"/>
    </location>
</feature>
<comment type="caution">
    <text evidence="2">The sequence shown here is derived from an EMBL/GenBank/DDBJ whole genome shotgun (WGS) entry which is preliminary data.</text>
</comment>
<dbReference type="Proteomes" id="UP000316882">
    <property type="component" value="Unassembled WGS sequence"/>
</dbReference>